<dbReference type="EMBL" id="JAGGKN010000003">
    <property type="protein sequence ID" value="MBP1952055.1"/>
    <property type="molecule type" value="Genomic_DNA"/>
</dbReference>
<feature type="transmembrane region" description="Helical" evidence="1">
    <location>
        <begin position="130"/>
        <end position="149"/>
    </location>
</feature>
<feature type="transmembrane region" description="Helical" evidence="1">
    <location>
        <begin position="12"/>
        <end position="36"/>
    </location>
</feature>
<dbReference type="Proteomes" id="UP001519348">
    <property type="component" value="Unassembled WGS sequence"/>
</dbReference>
<evidence type="ECO:0000313" key="5">
    <source>
        <dbReference type="Proteomes" id="UP001519348"/>
    </source>
</evidence>
<gene>
    <name evidence="2" type="ORF">J2Z27_001094</name>
    <name evidence="3" type="ORF">SAMN05216187_10739</name>
</gene>
<feature type="transmembrane region" description="Helical" evidence="1">
    <location>
        <begin position="156"/>
        <end position="176"/>
    </location>
</feature>
<keyword evidence="5" id="KW-1185">Reference proteome</keyword>
<feature type="transmembrane region" description="Helical" evidence="1">
    <location>
        <begin position="86"/>
        <end position="110"/>
    </location>
</feature>
<accession>A0A1G9B0J6</accession>
<reference evidence="3" key="1">
    <citation type="submission" date="2016-10" db="EMBL/GenBank/DDBJ databases">
        <authorList>
            <person name="de Groot N.N."/>
        </authorList>
    </citation>
    <scope>NUCLEOTIDE SEQUENCE [LARGE SCALE GENOMIC DNA]</scope>
    <source>
        <strain evidence="3">CGMCC 1.8911</strain>
    </source>
</reference>
<reference evidence="4" key="2">
    <citation type="submission" date="2016-10" db="EMBL/GenBank/DDBJ databases">
        <authorList>
            <person name="Varghese N."/>
            <person name="Submissions S."/>
        </authorList>
    </citation>
    <scope>NUCLEOTIDE SEQUENCE [LARGE SCALE GENOMIC DNA]</scope>
    <source>
        <strain evidence="4">CGMCC 1.8911</strain>
    </source>
</reference>
<keyword evidence="1" id="KW-1133">Transmembrane helix</keyword>
<name>A0A1G9B0J6_9STAP</name>
<keyword evidence="1" id="KW-0812">Transmembrane</keyword>
<feature type="transmembrane region" description="Helical" evidence="1">
    <location>
        <begin position="56"/>
        <end position="74"/>
    </location>
</feature>
<protein>
    <recommendedName>
        <fullName evidence="6">ABC-2 family transporter protein</fullName>
    </recommendedName>
</protein>
<sequence length="222" mass="25064">MSTKLKETTKVFSYILPVWSLWYLGVLLIIYIISHIFSNEAMSSFFGFTFTANRTYMLVVGIIVMIGFLEWAIGMGVSRKTFFKSVVLTGIITMVMITAIAGIVSSILSFTPFSGDYLFEEDLRYLSETVYVIFHFLSGLLLWAAGLLISASFMRGFWAGMLSVLSGILAITLLLFSEQLLNYLSTLDGMMVYLGLLLMIILIVIYNWILYAVIKNIPIKIR</sequence>
<feature type="transmembrane region" description="Helical" evidence="1">
    <location>
        <begin position="191"/>
        <end position="214"/>
    </location>
</feature>
<evidence type="ECO:0000256" key="1">
    <source>
        <dbReference type="SAM" id="Phobius"/>
    </source>
</evidence>
<organism evidence="3 4">
    <name type="scientific">Jeotgalicoccus aerolatus</name>
    <dbReference type="NCBI Taxonomy" id="709510"/>
    <lineage>
        <taxon>Bacteria</taxon>
        <taxon>Bacillati</taxon>
        <taxon>Bacillota</taxon>
        <taxon>Bacilli</taxon>
        <taxon>Bacillales</taxon>
        <taxon>Staphylococcaceae</taxon>
        <taxon>Jeotgalicoccus</taxon>
    </lineage>
</organism>
<dbReference type="Proteomes" id="UP000242700">
    <property type="component" value="Unassembled WGS sequence"/>
</dbReference>
<evidence type="ECO:0000313" key="2">
    <source>
        <dbReference type="EMBL" id="MBP1952055.1"/>
    </source>
</evidence>
<keyword evidence="1" id="KW-0472">Membrane</keyword>
<evidence type="ECO:0008006" key="6">
    <source>
        <dbReference type="Google" id="ProtNLM"/>
    </source>
</evidence>
<dbReference type="RefSeq" id="WP_092597920.1">
    <property type="nucleotide sequence ID" value="NZ_BMCN01000003.1"/>
</dbReference>
<reference evidence="2 5" key="3">
    <citation type="submission" date="2021-03" db="EMBL/GenBank/DDBJ databases">
        <title>Genomic Encyclopedia of Type Strains, Phase IV (KMG-IV): sequencing the most valuable type-strain genomes for metagenomic binning, comparative biology and taxonomic classification.</title>
        <authorList>
            <person name="Goeker M."/>
        </authorList>
    </citation>
    <scope>NUCLEOTIDE SEQUENCE [LARGE SCALE GENOMIC DNA]</scope>
    <source>
        <strain evidence="2 5">DSM 22420</strain>
    </source>
</reference>
<evidence type="ECO:0000313" key="4">
    <source>
        <dbReference type="Proteomes" id="UP000242700"/>
    </source>
</evidence>
<dbReference type="OrthoDB" id="2388713at2"/>
<dbReference type="AlphaFoldDB" id="A0A1G9B0J6"/>
<dbReference type="EMBL" id="FNFI01000007">
    <property type="protein sequence ID" value="SDK32490.1"/>
    <property type="molecule type" value="Genomic_DNA"/>
</dbReference>
<proteinExistence type="predicted"/>
<evidence type="ECO:0000313" key="3">
    <source>
        <dbReference type="EMBL" id="SDK32490.1"/>
    </source>
</evidence>
<dbReference type="STRING" id="586411.SAMN05216187_10739"/>